<comment type="caution">
    <text evidence="2">The sequence shown here is derived from an EMBL/GenBank/DDBJ whole genome shotgun (WGS) entry which is preliminary data.</text>
</comment>
<gene>
    <name evidence="2" type="ORF">WFA24289_00796</name>
</gene>
<feature type="transmembrane region" description="Helical" evidence="1">
    <location>
        <begin position="21"/>
        <end position="39"/>
    </location>
</feature>
<feature type="transmembrane region" description="Helical" evidence="1">
    <location>
        <begin position="279"/>
        <end position="299"/>
    </location>
</feature>
<keyword evidence="1" id="KW-1133">Transmembrane helix</keyword>
<accession>A0ABM8Z5J8</accession>
<keyword evidence="1" id="KW-0812">Transmembrane</keyword>
<evidence type="ECO:0000313" key="3">
    <source>
        <dbReference type="Proteomes" id="UP000789707"/>
    </source>
</evidence>
<evidence type="ECO:0000313" key="2">
    <source>
        <dbReference type="EMBL" id="CAH0416492.1"/>
    </source>
</evidence>
<evidence type="ECO:0008006" key="4">
    <source>
        <dbReference type="Google" id="ProtNLM"/>
    </source>
</evidence>
<evidence type="ECO:0000256" key="1">
    <source>
        <dbReference type="SAM" id="Phobius"/>
    </source>
</evidence>
<name>A0ABM8Z5J8_9LACO</name>
<dbReference type="Pfam" id="PF14897">
    <property type="entry name" value="EpsG"/>
    <property type="match status" value="1"/>
</dbReference>
<keyword evidence="1" id="KW-0472">Membrane</keyword>
<feature type="transmembrane region" description="Helical" evidence="1">
    <location>
        <begin position="334"/>
        <end position="354"/>
    </location>
</feature>
<organism evidence="2 3">
    <name type="scientific">Periweissella fabaria</name>
    <dbReference type="NCBI Taxonomy" id="546157"/>
    <lineage>
        <taxon>Bacteria</taxon>
        <taxon>Bacillati</taxon>
        <taxon>Bacillota</taxon>
        <taxon>Bacilli</taxon>
        <taxon>Lactobacillales</taxon>
        <taxon>Lactobacillaceae</taxon>
        <taxon>Periweissella</taxon>
    </lineage>
</organism>
<feature type="transmembrane region" description="Helical" evidence="1">
    <location>
        <begin position="163"/>
        <end position="182"/>
    </location>
</feature>
<feature type="transmembrane region" description="Helical" evidence="1">
    <location>
        <begin position="134"/>
        <end position="157"/>
    </location>
</feature>
<dbReference type="InterPro" id="IPR049458">
    <property type="entry name" value="EpsG-like"/>
</dbReference>
<feature type="transmembrane region" description="Helical" evidence="1">
    <location>
        <begin position="89"/>
        <end position="122"/>
    </location>
</feature>
<protein>
    <recommendedName>
        <fullName evidence="4">EpsG family protein</fullName>
    </recommendedName>
</protein>
<dbReference type="EMBL" id="CAKKNS010000002">
    <property type="protein sequence ID" value="CAH0416492.1"/>
    <property type="molecule type" value="Genomic_DNA"/>
</dbReference>
<feature type="transmembrane region" description="Helical" evidence="1">
    <location>
        <begin position="189"/>
        <end position="222"/>
    </location>
</feature>
<feature type="transmembrane region" description="Helical" evidence="1">
    <location>
        <begin position="242"/>
        <end position="259"/>
    </location>
</feature>
<reference evidence="2 3" key="1">
    <citation type="submission" date="2021-11" db="EMBL/GenBank/DDBJ databases">
        <authorList>
            <person name="Depoorter E."/>
        </authorList>
    </citation>
    <scope>NUCLEOTIDE SEQUENCE [LARGE SCALE GENOMIC DNA]</scope>
    <source>
        <strain evidence="2 3">LMG 24289</strain>
    </source>
</reference>
<dbReference type="Proteomes" id="UP000789707">
    <property type="component" value="Unassembled WGS sequence"/>
</dbReference>
<keyword evidence="3" id="KW-1185">Reference proteome</keyword>
<feature type="transmembrane region" description="Helical" evidence="1">
    <location>
        <begin position="305"/>
        <end position="322"/>
    </location>
</feature>
<dbReference type="RefSeq" id="WP_230096552.1">
    <property type="nucleotide sequence ID" value="NZ_CAKKNS010000002.1"/>
</dbReference>
<sequence>MLYIISIILNFIVGALKPKRNQLIGLCGFGVLAFLAANVDPYTTTDYANYQAGYVSAPLGIPSVFEYGYTQLGIQAYRLGLGYSEFRAIFTYVAFLILVIAIMRFTSNISIVSALFGIMLFFNLTTQIRNLMMIALVLLGLSFLKSKTPIGILIFIVLDIAGAQIHTSGYFFLFIVPFILVPQRLWNRLLIIIAVITGIIVGIVLVGGNNLFVSLITTSLSFVDKGSLMHRLTTSYSRGTRISTQLLIIITSTGTSWIAKTITSQYQVMVGDVKTGQKLSVLAVASWMSLLSIPLILLAPDYSRIPRESMIFLILIVAIYFEKASQFTSHAKQIIFWFMLLVPIFIYTHLIIWGPQFIESIPYLAHLSF</sequence>
<proteinExistence type="predicted"/>